<dbReference type="RefSeq" id="WP_093097634.1">
    <property type="nucleotide sequence ID" value="NZ_CP158798.1"/>
</dbReference>
<dbReference type="EMBL" id="LT906468">
    <property type="protein sequence ID" value="SNV52571.1"/>
    <property type="molecule type" value="Genomic_DNA"/>
</dbReference>
<protein>
    <recommendedName>
        <fullName evidence="4">Transmembrane protein</fullName>
    </recommendedName>
</protein>
<dbReference type="KEGG" id="smiz:4412673_02691"/>
<keyword evidence="1" id="KW-1133">Transmembrane helix</keyword>
<name>A0AAJ4XD68_9SPHI</name>
<evidence type="ECO:0000313" key="3">
    <source>
        <dbReference type="Proteomes" id="UP000215355"/>
    </source>
</evidence>
<feature type="transmembrane region" description="Helical" evidence="1">
    <location>
        <begin position="86"/>
        <end position="105"/>
    </location>
</feature>
<dbReference type="Proteomes" id="UP000215355">
    <property type="component" value="Chromosome 1"/>
</dbReference>
<dbReference type="AlphaFoldDB" id="A0AAJ4XD68"/>
<sequence>MKTIVTFVLFFFFLLIRSGNSHEVINYSDRPSISFMEHFTGSADQAQQHEFQKLKYTQTNSNGLGGHAEHILLEQESEDFQLWKDYHLQMAFYSCLIAFCFFVFFPKNTHQNTRDLILDNNPNPIFISLRSLRI</sequence>
<reference evidence="2 3" key="1">
    <citation type="submission" date="2017-06" db="EMBL/GenBank/DDBJ databases">
        <authorList>
            <consortium name="Pathogen Informatics"/>
        </authorList>
    </citation>
    <scope>NUCLEOTIDE SEQUENCE [LARGE SCALE GENOMIC DNA]</scope>
    <source>
        <strain evidence="2 3">NCTC12149</strain>
    </source>
</reference>
<evidence type="ECO:0008006" key="4">
    <source>
        <dbReference type="Google" id="ProtNLM"/>
    </source>
</evidence>
<accession>A0AAJ4XD68</accession>
<gene>
    <name evidence="2" type="ORF">SAMEA4412673_02691</name>
</gene>
<evidence type="ECO:0000256" key="1">
    <source>
        <dbReference type="SAM" id="Phobius"/>
    </source>
</evidence>
<organism evidence="2 3">
    <name type="scientific">Sphingobacterium mizutaii</name>
    <dbReference type="NCBI Taxonomy" id="1010"/>
    <lineage>
        <taxon>Bacteria</taxon>
        <taxon>Pseudomonadati</taxon>
        <taxon>Bacteroidota</taxon>
        <taxon>Sphingobacteriia</taxon>
        <taxon>Sphingobacteriales</taxon>
        <taxon>Sphingobacteriaceae</taxon>
        <taxon>Sphingobacterium</taxon>
    </lineage>
</organism>
<keyword evidence="1" id="KW-0472">Membrane</keyword>
<proteinExistence type="predicted"/>
<evidence type="ECO:0000313" key="2">
    <source>
        <dbReference type="EMBL" id="SNV52571.1"/>
    </source>
</evidence>
<keyword evidence="1" id="KW-0812">Transmembrane</keyword>